<reference evidence="3" key="2">
    <citation type="submission" date="2021-04" db="EMBL/GenBank/DDBJ databases">
        <authorList>
            <person name="Gilroy R."/>
        </authorList>
    </citation>
    <scope>NUCLEOTIDE SEQUENCE</scope>
    <source>
        <strain evidence="3">CHK191-13928</strain>
    </source>
</reference>
<reference evidence="3" key="1">
    <citation type="journal article" date="2021" name="PeerJ">
        <title>Extensive microbial diversity within the chicken gut microbiome revealed by metagenomics and culture.</title>
        <authorList>
            <person name="Gilroy R."/>
            <person name="Ravi A."/>
            <person name="Getino M."/>
            <person name="Pursley I."/>
            <person name="Horton D.L."/>
            <person name="Alikhan N.F."/>
            <person name="Baker D."/>
            <person name="Gharbi K."/>
            <person name="Hall N."/>
            <person name="Watson M."/>
            <person name="Adriaenssens E.M."/>
            <person name="Foster-Nyarko E."/>
            <person name="Jarju S."/>
            <person name="Secka A."/>
            <person name="Antonio M."/>
            <person name="Oren A."/>
            <person name="Chaudhuri R.R."/>
            <person name="La Ragione R."/>
            <person name="Hildebrand F."/>
            <person name="Pallen M.J."/>
        </authorList>
    </citation>
    <scope>NUCLEOTIDE SEQUENCE</scope>
    <source>
        <strain evidence="3">CHK191-13928</strain>
    </source>
</reference>
<evidence type="ECO:0000259" key="2">
    <source>
        <dbReference type="PROSITE" id="PS50937"/>
    </source>
</evidence>
<dbReference type="GO" id="GO:0008757">
    <property type="term" value="F:S-adenosylmethionine-dependent methyltransferase activity"/>
    <property type="evidence" value="ECO:0007669"/>
    <property type="project" value="InterPro"/>
</dbReference>
<evidence type="ECO:0000313" key="4">
    <source>
        <dbReference type="Proteomes" id="UP000886721"/>
    </source>
</evidence>
<protein>
    <submittedName>
        <fullName evidence="3">Methyltransferase domain-containing protein</fullName>
    </submittedName>
</protein>
<gene>
    <name evidence="3" type="ORF">H9735_12415</name>
</gene>
<evidence type="ECO:0000313" key="3">
    <source>
        <dbReference type="EMBL" id="HIX68909.1"/>
    </source>
</evidence>
<dbReference type="SUPFAM" id="SSF46955">
    <property type="entry name" value="Putative DNA-binding domain"/>
    <property type="match status" value="1"/>
</dbReference>
<dbReference type="GO" id="GO:0003677">
    <property type="term" value="F:DNA binding"/>
    <property type="evidence" value="ECO:0007669"/>
    <property type="project" value="UniProtKB-KW"/>
</dbReference>
<dbReference type="CDD" id="cd01106">
    <property type="entry name" value="HTH_TipAL-Mta"/>
    <property type="match status" value="1"/>
</dbReference>
<dbReference type="AlphaFoldDB" id="A0A9D2BB53"/>
<dbReference type="InterPro" id="IPR047057">
    <property type="entry name" value="MerR_fam"/>
</dbReference>
<dbReference type="EMBL" id="DXEM01000036">
    <property type="protein sequence ID" value="HIX68909.1"/>
    <property type="molecule type" value="Genomic_DNA"/>
</dbReference>
<keyword evidence="1" id="KW-0238">DNA-binding</keyword>
<dbReference type="Pfam" id="PF08241">
    <property type="entry name" value="Methyltransf_11"/>
    <property type="match status" value="1"/>
</dbReference>
<dbReference type="InterPro" id="IPR009061">
    <property type="entry name" value="DNA-bd_dom_put_sf"/>
</dbReference>
<dbReference type="Gene3D" id="3.40.50.150">
    <property type="entry name" value="Vaccinia Virus protein VP39"/>
    <property type="match status" value="1"/>
</dbReference>
<dbReference type="GO" id="GO:0003700">
    <property type="term" value="F:DNA-binding transcription factor activity"/>
    <property type="evidence" value="ECO:0007669"/>
    <property type="project" value="InterPro"/>
</dbReference>
<sequence length="395" mass="46235">MTKDGYYTSGEFAKKANITLRTIRYYDRQGILKPSKVAENGYRLYTDADFAKLQKILSLKYLGFSLEEIMTMTINDNDRDYMKESIRLQLNLVQKKMEHLKMVEQSLKDTAKRIETSSEIDWNEVMELLHVTNMEKSLVEQYKNASNLDIRIDLHKKYSQNPVSWFDWIFRKLHLSAGDEILEVGCGTGALWKGHEDQIPHGVHITLSDRSEGMVKDARKLLGDGKGVFSYETFPCEKIPKEKEKYDLVIANHVLFYLKDRQEALREIKRVLKPGGMFLCSTYGSRHMQEITRMVQEFDQRITLSANHLYEEFGLENGKEQLMDVFSDVQREDYEDELLVDQPEPLISYILSCHGNQHEYLASRYLEFKEFVRRRVEEEGRMKITKNAGIFLCRG</sequence>
<evidence type="ECO:0000256" key="1">
    <source>
        <dbReference type="ARBA" id="ARBA00023125"/>
    </source>
</evidence>
<keyword evidence="3" id="KW-0489">Methyltransferase</keyword>
<dbReference type="GO" id="GO:0032259">
    <property type="term" value="P:methylation"/>
    <property type="evidence" value="ECO:0007669"/>
    <property type="project" value="UniProtKB-KW"/>
</dbReference>
<dbReference type="InterPro" id="IPR029063">
    <property type="entry name" value="SAM-dependent_MTases_sf"/>
</dbReference>
<dbReference type="SMART" id="SM00422">
    <property type="entry name" value="HTH_MERR"/>
    <property type="match status" value="1"/>
</dbReference>
<dbReference type="PANTHER" id="PTHR30204">
    <property type="entry name" value="REDOX-CYCLING DRUG-SENSING TRANSCRIPTIONAL ACTIVATOR SOXR"/>
    <property type="match status" value="1"/>
</dbReference>
<dbReference type="PROSITE" id="PS00552">
    <property type="entry name" value="HTH_MERR_1"/>
    <property type="match status" value="1"/>
</dbReference>
<accession>A0A9D2BB53</accession>
<dbReference type="PROSITE" id="PS50937">
    <property type="entry name" value="HTH_MERR_2"/>
    <property type="match status" value="1"/>
</dbReference>
<dbReference type="PRINTS" id="PR00040">
    <property type="entry name" value="HTHMERR"/>
</dbReference>
<dbReference type="PANTHER" id="PTHR30204:SF96">
    <property type="entry name" value="CHROMOSOME-ANCHORING PROTEIN RACA"/>
    <property type="match status" value="1"/>
</dbReference>
<keyword evidence="3" id="KW-0808">Transferase</keyword>
<dbReference type="Pfam" id="PF13411">
    <property type="entry name" value="MerR_1"/>
    <property type="match status" value="1"/>
</dbReference>
<dbReference type="InterPro" id="IPR000551">
    <property type="entry name" value="MerR-type_HTH_dom"/>
</dbReference>
<organism evidence="3 4">
    <name type="scientific">Candidatus Anaerostipes excrementavium</name>
    <dbReference type="NCBI Taxonomy" id="2838463"/>
    <lineage>
        <taxon>Bacteria</taxon>
        <taxon>Bacillati</taxon>
        <taxon>Bacillota</taxon>
        <taxon>Clostridia</taxon>
        <taxon>Lachnospirales</taxon>
        <taxon>Lachnospiraceae</taxon>
        <taxon>Anaerostipes</taxon>
    </lineage>
</organism>
<dbReference type="Proteomes" id="UP000886721">
    <property type="component" value="Unassembled WGS sequence"/>
</dbReference>
<proteinExistence type="predicted"/>
<dbReference type="Gene3D" id="1.10.1660.10">
    <property type="match status" value="1"/>
</dbReference>
<name>A0A9D2BB53_9FIRM</name>
<dbReference type="SUPFAM" id="SSF53335">
    <property type="entry name" value="S-adenosyl-L-methionine-dependent methyltransferases"/>
    <property type="match status" value="1"/>
</dbReference>
<comment type="caution">
    <text evidence="3">The sequence shown here is derived from an EMBL/GenBank/DDBJ whole genome shotgun (WGS) entry which is preliminary data.</text>
</comment>
<feature type="domain" description="HTH merR-type" evidence="2">
    <location>
        <begin position="6"/>
        <end position="75"/>
    </location>
</feature>
<dbReference type="CDD" id="cd02440">
    <property type="entry name" value="AdoMet_MTases"/>
    <property type="match status" value="1"/>
</dbReference>
<dbReference type="InterPro" id="IPR013216">
    <property type="entry name" value="Methyltransf_11"/>
</dbReference>